<name>A0A444CZV7_ENSVE</name>
<dbReference type="AlphaFoldDB" id="A0A444CZV7"/>
<gene>
    <name evidence="1" type="ORF">BHM03_00049412</name>
</gene>
<evidence type="ECO:0000313" key="1">
    <source>
        <dbReference type="EMBL" id="RZR75097.1"/>
    </source>
</evidence>
<organism evidence="1">
    <name type="scientific">Ensete ventricosum</name>
    <name type="common">Abyssinian banana</name>
    <name type="synonym">Musa ensete</name>
    <dbReference type="NCBI Taxonomy" id="4639"/>
    <lineage>
        <taxon>Eukaryota</taxon>
        <taxon>Viridiplantae</taxon>
        <taxon>Streptophyta</taxon>
        <taxon>Embryophyta</taxon>
        <taxon>Tracheophyta</taxon>
        <taxon>Spermatophyta</taxon>
        <taxon>Magnoliopsida</taxon>
        <taxon>Liliopsida</taxon>
        <taxon>Zingiberales</taxon>
        <taxon>Musaceae</taxon>
        <taxon>Ensete</taxon>
    </lineage>
</organism>
<accession>A0A444CZV7</accession>
<protein>
    <submittedName>
        <fullName evidence="1">Uncharacterized protein</fullName>
    </submittedName>
</protein>
<dbReference type="EMBL" id="KV876545">
    <property type="protein sequence ID" value="RZR75097.1"/>
    <property type="molecule type" value="Genomic_DNA"/>
</dbReference>
<proteinExistence type="predicted"/>
<dbReference type="Proteomes" id="UP000290560">
    <property type="component" value="Unassembled WGS sequence"/>
</dbReference>
<sequence>MAKPLAGVAGHGQATCRGGHLWPSWLQEQSTAFKAPCKGAVGFPQATARRYDRQRLALQPAGATTPTIGVAAP</sequence>
<reference evidence="1" key="1">
    <citation type="journal article" date="2018" name="Data Brief">
        <title>Genome sequence data from 17 accessions of Ensete ventricosum, a staple food crop for millions in Ethiopia.</title>
        <authorList>
            <person name="Yemataw Z."/>
            <person name="Muzemil S."/>
            <person name="Ambachew D."/>
            <person name="Tripathi L."/>
            <person name="Tesfaye K."/>
            <person name="Chala A."/>
            <person name="Farbos A."/>
            <person name="O'Neill P."/>
            <person name="Moore K."/>
            <person name="Grant M."/>
            <person name="Studholme D.J."/>
        </authorList>
    </citation>
    <scope>NUCLEOTIDE SEQUENCE [LARGE SCALE GENOMIC DNA]</scope>
    <source>
        <tissue evidence="1">Leaf</tissue>
    </source>
</reference>